<feature type="region of interest" description="Disordered" evidence="1">
    <location>
        <begin position="28"/>
        <end position="91"/>
    </location>
</feature>
<evidence type="ECO:0000313" key="2">
    <source>
        <dbReference type="EMBL" id="CAG6390847.1"/>
    </source>
</evidence>
<name>A0A9W4DIG1_9ACTN</name>
<keyword evidence="3" id="KW-1185">Reference proteome</keyword>
<dbReference type="Proteomes" id="UP001152519">
    <property type="component" value="Unassembled WGS sequence"/>
</dbReference>
<gene>
    <name evidence="2" type="ORF">SCOCK_10315</name>
</gene>
<feature type="compositionally biased region" description="Basic residues" evidence="1">
    <location>
        <begin position="53"/>
        <end position="64"/>
    </location>
</feature>
<sequence>MIGGWLVGLAVVAAATWAFQLWRSVTGRPPAQVSDGLEPGLDSPPPGTVPPARRLRTARVHRPPPCRSASGGSRPELTAMSPLPAGGAAWREGVAGGRRDQRVAMWAQTASCIW</sequence>
<reference evidence="2" key="1">
    <citation type="submission" date="2021-05" db="EMBL/GenBank/DDBJ databases">
        <authorList>
            <person name="Arsene-Ploetze F."/>
        </authorList>
    </citation>
    <scope>NUCLEOTIDE SEQUENCE</scope>
    <source>
        <strain evidence="2">DSM 42138</strain>
    </source>
</reference>
<organism evidence="2 3">
    <name type="scientific">Actinacidiphila cocklensis</name>
    <dbReference type="NCBI Taxonomy" id="887465"/>
    <lineage>
        <taxon>Bacteria</taxon>
        <taxon>Bacillati</taxon>
        <taxon>Actinomycetota</taxon>
        <taxon>Actinomycetes</taxon>
        <taxon>Kitasatosporales</taxon>
        <taxon>Streptomycetaceae</taxon>
        <taxon>Actinacidiphila</taxon>
    </lineage>
</organism>
<proteinExistence type="predicted"/>
<evidence type="ECO:0000256" key="1">
    <source>
        <dbReference type="SAM" id="MobiDB-lite"/>
    </source>
</evidence>
<protein>
    <submittedName>
        <fullName evidence="2">Uncharacterized protein</fullName>
    </submittedName>
</protein>
<comment type="caution">
    <text evidence="2">The sequence shown here is derived from an EMBL/GenBank/DDBJ whole genome shotgun (WGS) entry which is preliminary data.</text>
</comment>
<dbReference type="EMBL" id="CAJSLV010000001">
    <property type="protein sequence ID" value="CAG6390847.1"/>
    <property type="molecule type" value="Genomic_DNA"/>
</dbReference>
<accession>A0A9W4DIG1</accession>
<evidence type="ECO:0000313" key="3">
    <source>
        <dbReference type="Proteomes" id="UP001152519"/>
    </source>
</evidence>
<dbReference type="AlphaFoldDB" id="A0A9W4DIG1"/>